<accession>A0ABX3EPZ0</accession>
<dbReference type="EMBL" id="LVWI01000034">
    <property type="protein sequence ID" value="OKP87764.1"/>
    <property type="molecule type" value="Genomic_DNA"/>
</dbReference>
<evidence type="ECO:0000313" key="1">
    <source>
        <dbReference type="EMBL" id="OKP87764.1"/>
    </source>
</evidence>
<dbReference type="Proteomes" id="UP000186058">
    <property type="component" value="Unassembled WGS sequence"/>
</dbReference>
<protein>
    <submittedName>
        <fullName evidence="1">Uncharacterized protein</fullName>
    </submittedName>
</protein>
<comment type="caution">
    <text evidence="1">The sequence shown here is derived from an EMBL/GenBank/DDBJ whole genome shotgun (WGS) entry which is preliminary data.</text>
</comment>
<gene>
    <name evidence="1" type="ORF">A3844_10180</name>
</gene>
<proteinExistence type="predicted"/>
<organism evidence="1 2">
    <name type="scientific">Paenibacillus helianthi</name>
    <dbReference type="NCBI Taxonomy" id="1349432"/>
    <lineage>
        <taxon>Bacteria</taxon>
        <taxon>Bacillati</taxon>
        <taxon>Bacillota</taxon>
        <taxon>Bacilli</taxon>
        <taxon>Bacillales</taxon>
        <taxon>Paenibacillaceae</taxon>
        <taxon>Paenibacillus</taxon>
    </lineage>
</organism>
<evidence type="ECO:0000313" key="2">
    <source>
        <dbReference type="Proteomes" id="UP000186058"/>
    </source>
</evidence>
<reference evidence="1 2" key="1">
    <citation type="submission" date="2016-03" db="EMBL/GenBank/DDBJ databases">
        <authorList>
            <person name="Sant'Anna F.H."/>
            <person name="Ambrosini A."/>
            <person name="Souza R."/>
            <person name="Bach E."/>
            <person name="Fernandes G."/>
            <person name="Balsanelli E."/>
            <person name="Baura V.A."/>
            <person name="Souza E.M."/>
            <person name="Passaglia L."/>
        </authorList>
    </citation>
    <scope>NUCLEOTIDE SEQUENCE [LARGE SCALE GENOMIC DNA]</scope>
    <source>
        <strain evidence="1 2">P26E</strain>
    </source>
</reference>
<name>A0ABX3EPZ0_9BACL</name>
<keyword evidence="2" id="KW-1185">Reference proteome</keyword>
<sequence>MDLLHGKIPNMFTNKACLVETIRFNGVVAVVTLMENFSEKLVHLFPMLQINSSFAVEKLPIPGGFFML</sequence>